<evidence type="ECO:0000256" key="5">
    <source>
        <dbReference type="ARBA" id="ARBA00022839"/>
    </source>
</evidence>
<evidence type="ECO:0000256" key="3">
    <source>
        <dbReference type="ARBA" id="ARBA00022722"/>
    </source>
</evidence>
<dbReference type="Pfam" id="PF17876">
    <property type="entry name" value="CSD2"/>
    <property type="match status" value="1"/>
</dbReference>
<evidence type="ECO:0000259" key="9">
    <source>
        <dbReference type="PROSITE" id="PS50126"/>
    </source>
</evidence>
<dbReference type="CDD" id="cd04471">
    <property type="entry name" value="S1_RNase_R"/>
    <property type="match status" value="1"/>
</dbReference>
<dbReference type="GO" id="GO:0005829">
    <property type="term" value="C:cytosol"/>
    <property type="evidence" value="ECO:0007669"/>
    <property type="project" value="TreeGrafter"/>
</dbReference>
<comment type="catalytic activity">
    <reaction evidence="1 7">
        <text>Exonucleolytic cleavage in the 3'- to 5'-direction to yield nucleoside 5'-phosphates.</text>
        <dbReference type="EC" id="3.1.13.1"/>
    </reaction>
</comment>
<evidence type="ECO:0000256" key="8">
    <source>
        <dbReference type="SAM" id="MobiDB-lite"/>
    </source>
</evidence>
<dbReference type="PANTHER" id="PTHR23355:SF9">
    <property type="entry name" value="DIS3-LIKE EXONUCLEASE 2"/>
    <property type="match status" value="1"/>
</dbReference>
<keyword evidence="5 7" id="KW-0269">Exonuclease</keyword>
<dbReference type="SMART" id="SM00316">
    <property type="entry name" value="S1"/>
    <property type="match status" value="1"/>
</dbReference>
<dbReference type="GO" id="GO:0008859">
    <property type="term" value="F:exoribonuclease II activity"/>
    <property type="evidence" value="ECO:0007669"/>
    <property type="project" value="UniProtKB-UniRule"/>
</dbReference>
<dbReference type="Pfam" id="PF00575">
    <property type="entry name" value="S1"/>
    <property type="match status" value="1"/>
</dbReference>
<dbReference type="PROSITE" id="PS50126">
    <property type="entry name" value="S1"/>
    <property type="match status" value="1"/>
</dbReference>
<evidence type="ECO:0000256" key="4">
    <source>
        <dbReference type="ARBA" id="ARBA00022801"/>
    </source>
</evidence>
<protein>
    <recommendedName>
        <fullName evidence="7">Ribonuclease R</fullName>
        <shortName evidence="7">RNase R</shortName>
        <ecNumber evidence="7">3.1.13.1</ecNumber>
    </recommendedName>
</protein>
<dbReference type="GO" id="GO:0003723">
    <property type="term" value="F:RNA binding"/>
    <property type="evidence" value="ECO:0007669"/>
    <property type="project" value="UniProtKB-UniRule"/>
</dbReference>
<comment type="similarity">
    <text evidence="7">Belongs to the RNR ribonuclease family. RNase R subfamily.</text>
</comment>
<evidence type="ECO:0000313" key="11">
    <source>
        <dbReference type="Proteomes" id="UP000317093"/>
    </source>
</evidence>
<dbReference type="RefSeq" id="WP_145254395.1">
    <property type="nucleotide sequence ID" value="NZ_CP036279.1"/>
</dbReference>
<feature type="compositionally biased region" description="Basic residues" evidence="8">
    <location>
        <begin position="709"/>
        <end position="736"/>
    </location>
</feature>
<feature type="domain" description="S1 motif" evidence="9">
    <location>
        <begin position="623"/>
        <end position="704"/>
    </location>
</feature>
<keyword evidence="4 7" id="KW-0378">Hydrolase</keyword>
<dbReference type="InterPro" id="IPR011805">
    <property type="entry name" value="RNase_R"/>
</dbReference>
<dbReference type="NCBIfam" id="TIGR00358">
    <property type="entry name" value="3_prime_RNase"/>
    <property type="match status" value="1"/>
</dbReference>
<evidence type="ECO:0000256" key="2">
    <source>
        <dbReference type="ARBA" id="ARBA00022490"/>
    </source>
</evidence>
<dbReference type="InterPro" id="IPR004476">
    <property type="entry name" value="RNase_II/RNase_R"/>
</dbReference>
<dbReference type="InterPro" id="IPR003029">
    <property type="entry name" value="S1_domain"/>
</dbReference>
<comment type="function">
    <text evidence="7">3'-5' exoribonuclease that releases 5'-nucleoside monophosphates and is involved in maturation of structured RNAs.</text>
</comment>
<dbReference type="EC" id="3.1.13.1" evidence="7"/>
<reference evidence="10 11" key="1">
    <citation type="submission" date="2019-02" db="EMBL/GenBank/DDBJ databases">
        <title>Deep-cultivation of Planctomycetes and their phenomic and genomic characterization uncovers novel biology.</title>
        <authorList>
            <person name="Wiegand S."/>
            <person name="Jogler M."/>
            <person name="Boedeker C."/>
            <person name="Pinto D."/>
            <person name="Vollmers J."/>
            <person name="Rivas-Marin E."/>
            <person name="Kohn T."/>
            <person name="Peeters S.H."/>
            <person name="Heuer A."/>
            <person name="Rast P."/>
            <person name="Oberbeckmann S."/>
            <person name="Bunk B."/>
            <person name="Jeske O."/>
            <person name="Meyerdierks A."/>
            <person name="Storesund J.E."/>
            <person name="Kallscheuer N."/>
            <person name="Luecker S."/>
            <person name="Lage O.M."/>
            <person name="Pohl T."/>
            <person name="Merkel B.J."/>
            <person name="Hornburger P."/>
            <person name="Mueller R.-W."/>
            <person name="Bruemmer F."/>
            <person name="Labrenz M."/>
            <person name="Spormann A.M."/>
            <person name="Op den Camp H."/>
            <person name="Overmann J."/>
            <person name="Amann R."/>
            <person name="Jetten M.S.M."/>
            <person name="Mascher T."/>
            <person name="Medema M.H."/>
            <person name="Devos D.P."/>
            <person name="Kaster A.-K."/>
            <person name="Ovreas L."/>
            <person name="Rohde M."/>
            <person name="Galperin M.Y."/>
            <person name="Jogler C."/>
        </authorList>
    </citation>
    <scope>NUCLEOTIDE SEQUENCE [LARGE SCALE GENOMIC DNA]</scope>
    <source>
        <strain evidence="10 11">Pan216</strain>
    </source>
</reference>
<dbReference type="InterPro" id="IPR050180">
    <property type="entry name" value="RNR_Ribonuclease"/>
</dbReference>
<dbReference type="InterPro" id="IPR040476">
    <property type="entry name" value="CSD2"/>
</dbReference>
<dbReference type="KEGG" id="knv:Pan216_05330"/>
<evidence type="ECO:0000256" key="6">
    <source>
        <dbReference type="ARBA" id="ARBA00022884"/>
    </source>
</evidence>
<organism evidence="10 11">
    <name type="scientific">Kolteria novifilia</name>
    <dbReference type="NCBI Taxonomy" id="2527975"/>
    <lineage>
        <taxon>Bacteria</taxon>
        <taxon>Pseudomonadati</taxon>
        <taxon>Planctomycetota</taxon>
        <taxon>Planctomycetia</taxon>
        <taxon>Kolteriales</taxon>
        <taxon>Kolteriaceae</taxon>
        <taxon>Kolteria</taxon>
    </lineage>
</organism>
<proteinExistence type="inferred from homology"/>
<evidence type="ECO:0000256" key="7">
    <source>
        <dbReference type="HAMAP-Rule" id="MF_01895"/>
    </source>
</evidence>
<gene>
    <name evidence="7 10" type="primary">rnr</name>
    <name evidence="10" type="ORF">Pan216_05330</name>
</gene>
<accession>A0A518AY97</accession>
<dbReference type="Pfam" id="PF00773">
    <property type="entry name" value="RNB"/>
    <property type="match status" value="1"/>
</dbReference>
<dbReference type="GO" id="GO:0006402">
    <property type="term" value="P:mRNA catabolic process"/>
    <property type="evidence" value="ECO:0007669"/>
    <property type="project" value="TreeGrafter"/>
</dbReference>
<keyword evidence="6 7" id="KW-0694">RNA-binding</keyword>
<dbReference type="PANTHER" id="PTHR23355">
    <property type="entry name" value="RIBONUCLEASE"/>
    <property type="match status" value="1"/>
</dbReference>
<dbReference type="Gene3D" id="2.40.50.140">
    <property type="entry name" value="Nucleic acid-binding proteins"/>
    <property type="match status" value="1"/>
</dbReference>
<dbReference type="InterPro" id="IPR012340">
    <property type="entry name" value="NA-bd_OB-fold"/>
</dbReference>
<keyword evidence="2 7" id="KW-0963">Cytoplasm</keyword>
<name>A0A518AY97_9BACT</name>
<comment type="subcellular location">
    <subcellularLocation>
        <location evidence="7">Cytoplasm</location>
    </subcellularLocation>
</comment>
<keyword evidence="3 7" id="KW-0540">Nuclease</keyword>
<keyword evidence="11" id="KW-1185">Reference proteome</keyword>
<dbReference type="AlphaFoldDB" id="A0A518AY97"/>
<evidence type="ECO:0000313" key="10">
    <source>
        <dbReference type="EMBL" id="QDU59701.1"/>
    </source>
</evidence>
<feature type="region of interest" description="Disordered" evidence="8">
    <location>
        <begin position="701"/>
        <end position="736"/>
    </location>
</feature>
<dbReference type="Proteomes" id="UP000317093">
    <property type="component" value="Chromosome"/>
</dbReference>
<dbReference type="InterPro" id="IPR001900">
    <property type="entry name" value="RNase_II/R"/>
</dbReference>
<dbReference type="SMART" id="SM00955">
    <property type="entry name" value="RNB"/>
    <property type="match status" value="1"/>
</dbReference>
<dbReference type="NCBIfam" id="TIGR02063">
    <property type="entry name" value="RNase_R"/>
    <property type="match status" value="1"/>
</dbReference>
<dbReference type="OrthoDB" id="9764149at2"/>
<sequence>MSSTIEERLLDFLRQASYRPVKPKVLARQLSIGSEDYGEFRQTIKTMIRRGLIEIGNKNTVRLAQSRSRLLGVYRQTRKGDGWVTPRPGQGSPPGDIHIGQRFTSDAARGDVVLVEVIKPPRSTRAAEGRINEIVERASSHFVGTYFTTGHEGFVRVDGNAFHEPIYVGDPGAKGAKQGDKVVFEMLRFPSPDMTGEGVLTEVLGPRGAPGVDLLAVVRQFHLPDTFSSQALDEARAQARLFDEQPVDPNRVDLTGTTIVTIDPVDARDFDDAISLSRDDKGFWNLGVHIADVASFVPQGSVLDAEARERGTSVYLPGRVIPMLPELISNGLASLQEGKTRYVKSAFIEFDAEGRITNTRFSNSVIKVTRRFAYEQVMEFFESSDDLADSIPPEIRELLTHMRELAAIRRERRRRRGMLELSMPDCELQYDDEGRVVDAHYAPQDEAHQIIEEFMVTANEAVAQHLGDLNISILRRVHEKPDPLKLKAFAEFLRSLDIKIEEYQSRFELQRVLAEVKDRPERHAVNYALLRSLKEAVYSPDEEGHFALASDSYCHFTSPIRRYPDLVVHRLLQQLLETGKSGSDYSELVVLGEHCSFTERRAEKAERELVKIKLLSHLADRVGQEMDFVITGVEEFGLFAQGVVLPAEGLIHIRTLTDDFYQLDRATHSLVGMQRGQRYRLGDQVRGVIVNVDLEQRELDLRLAGNTSPRRRRTTSPKRSPKPLPKKGRGKGRKRK</sequence>
<dbReference type="HAMAP" id="MF_01895">
    <property type="entry name" value="RNase_R"/>
    <property type="match status" value="1"/>
</dbReference>
<dbReference type="EMBL" id="CP036279">
    <property type="protein sequence ID" value="QDU59701.1"/>
    <property type="molecule type" value="Genomic_DNA"/>
</dbReference>
<evidence type="ECO:0000256" key="1">
    <source>
        <dbReference type="ARBA" id="ARBA00001849"/>
    </source>
</evidence>
<dbReference type="SUPFAM" id="SSF50249">
    <property type="entry name" value="Nucleic acid-binding proteins"/>
    <property type="match status" value="4"/>
</dbReference>